<evidence type="ECO:0000313" key="2">
    <source>
        <dbReference type="EMBL" id="KAA1254723.1"/>
    </source>
</evidence>
<evidence type="ECO:0000256" key="1">
    <source>
        <dbReference type="SAM" id="SignalP"/>
    </source>
</evidence>
<feature type="signal peptide" evidence="1">
    <location>
        <begin position="1"/>
        <end position="20"/>
    </location>
</feature>
<sequence length="357" mass="40110">MKTKLGILALSITTAFGANANTQNTEQSQPPAPVQYQEETITFKNDQGFMMASDFTPEELQLLRQKKDVLIKYLYEQEQLEKLRSVLKEEERRKNWESTKESSYPLTPQEVIELRKLSKNIEESQNKPLQNIKNQIRTVNLDVGASEPVTINVVKGLASSVVFYDETGAPWPIEGEIIGDVTAFKRHKIGDRQNIAGFEVMRNFAESNAIIHLKGLDVSIVIRLVGSDTVNDSRLSVRIPKPGPHAKLIPVATQTVGVNDPLLVSVANGEFIQNSKRYEIEGVEATAFFKDGYLYIRSKHQLVIPLPKEAQTTPSGYLVYKVPATEDFLFLVDGEMIEASIKESFDVKIKHKSSLFK</sequence>
<gene>
    <name evidence="2" type="ORF">F0M16_10680</name>
</gene>
<keyword evidence="1" id="KW-0732">Signal</keyword>
<dbReference type="Pfam" id="PF12293">
    <property type="entry name" value="T4BSS_DotH_IcmK"/>
    <property type="match status" value="1"/>
</dbReference>
<reference evidence="2 3" key="1">
    <citation type="submission" date="2019-09" db="EMBL/GenBank/DDBJ databases">
        <authorList>
            <person name="Kritzky A."/>
            <person name="Schelkanova E.Y."/>
            <person name="Alkhova Z.V."/>
            <person name="Smirnova N.I."/>
        </authorList>
    </citation>
    <scope>NUCLEOTIDE SEQUENCE [LARGE SCALE GENOMIC DNA]</scope>
    <source>
        <strain evidence="2 3">M1526</strain>
    </source>
</reference>
<name>A0A5B1C500_VIBCL</name>
<organism evidence="2 3">
    <name type="scientific">Vibrio cholerae</name>
    <dbReference type="NCBI Taxonomy" id="666"/>
    <lineage>
        <taxon>Bacteria</taxon>
        <taxon>Pseudomonadati</taxon>
        <taxon>Pseudomonadota</taxon>
        <taxon>Gammaproteobacteria</taxon>
        <taxon>Vibrionales</taxon>
        <taxon>Vibrionaceae</taxon>
        <taxon>Vibrio</taxon>
    </lineage>
</organism>
<protein>
    <submittedName>
        <fullName evidence="2">Uncharacterized protein</fullName>
    </submittedName>
</protein>
<dbReference type="Proteomes" id="UP000323225">
    <property type="component" value="Unassembled WGS sequence"/>
</dbReference>
<feature type="chain" id="PRO_5031057882" evidence="1">
    <location>
        <begin position="21"/>
        <end position="357"/>
    </location>
</feature>
<dbReference type="EMBL" id="VUAA01000010">
    <property type="protein sequence ID" value="KAA1254723.1"/>
    <property type="molecule type" value="Genomic_DNA"/>
</dbReference>
<dbReference type="AlphaFoldDB" id="A0A5B1C500"/>
<dbReference type="InterPro" id="IPR022073">
    <property type="entry name" value="T4BSS_DotH_IcmK"/>
</dbReference>
<proteinExistence type="predicted"/>
<comment type="caution">
    <text evidence="2">The sequence shown here is derived from an EMBL/GenBank/DDBJ whole genome shotgun (WGS) entry which is preliminary data.</text>
</comment>
<evidence type="ECO:0000313" key="3">
    <source>
        <dbReference type="Proteomes" id="UP000323225"/>
    </source>
</evidence>
<accession>A0A5B1C500</accession>